<evidence type="ECO:0000259" key="4">
    <source>
        <dbReference type="PROSITE" id="PS51387"/>
    </source>
</evidence>
<comment type="similarity">
    <text evidence="1">Belongs to the oxygen-dependent FAD-linked oxidoreductase family.</text>
</comment>
<reference evidence="5" key="1">
    <citation type="journal article" date="2020" name="Stud. Mycol.">
        <title>101 Dothideomycetes genomes: a test case for predicting lifestyles and emergence of pathogens.</title>
        <authorList>
            <person name="Haridas S."/>
            <person name="Albert R."/>
            <person name="Binder M."/>
            <person name="Bloem J."/>
            <person name="Labutti K."/>
            <person name="Salamov A."/>
            <person name="Andreopoulos B."/>
            <person name="Baker S."/>
            <person name="Barry K."/>
            <person name="Bills G."/>
            <person name="Bluhm B."/>
            <person name="Cannon C."/>
            <person name="Castanera R."/>
            <person name="Culley D."/>
            <person name="Daum C."/>
            <person name="Ezra D."/>
            <person name="Gonzalez J."/>
            <person name="Henrissat B."/>
            <person name="Kuo A."/>
            <person name="Liang C."/>
            <person name="Lipzen A."/>
            <person name="Lutzoni F."/>
            <person name="Magnuson J."/>
            <person name="Mondo S."/>
            <person name="Nolan M."/>
            <person name="Ohm R."/>
            <person name="Pangilinan J."/>
            <person name="Park H.-J."/>
            <person name="Ramirez L."/>
            <person name="Alfaro M."/>
            <person name="Sun H."/>
            <person name="Tritt A."/>
            <person name="Yoshinaga Y."/>
            <person name="Zwiers L.-H."/>
            <person name="Turgeon B."/>
            <person name="Goodwin S."/>
            <person name="Spatafora J."/>
            <person name="Crous P."/>
            <person name="Grigoriev I."/>
        </authorList>
    </citation>
    <scope>NUCLEOTIDE SEQUENCE</scope>
    <source>
        <strain evidence="5">CBS 109.77</strain>
    </source>
</reference>
<dbReference type="InterPro" id="IPR016169">
    <property type="entry name" value="FAD-bd_PCMH_sub2"/>
</dbReference>
<evidence type="ECO:0000313" key="5">
    <source>
        <dbReference type="EMBL" id="KAF2793445.1"/>
    </source>
</evidence>
<gene>
    <name evidence="5" type="ORF">K505DRAFT_305782</name>
</gene>
<dbReference type="AlphaFoldDB" id="A0A6A6XC09"/>
<accession>A0A6A6XC09</accession>
<feature type="chain" id="PRO_5025505168" evidence="3">
    <location>
        <begin position="19"/>
        <end position="653"/>
    </location>
</feature>
<dbReference type="InterPro" id="IPR016166">
    <property type="entry name" value="FAD-bd_PCMH"/>
</dbReference>
<dbReference type="Gene3D" id="3.30.465.10">
    <property type="match status" value="2"/>
</dbReference>
<dbReference type="PANTHER" id="PTHR13878">
    <property type="entry name" value="GULONOLACTONE OXIDASE"/>
    <property type="match status" value="1"/>
</dbReference>
<evidence type="ECO:0000256" key="2">
    <source>
        <dbReference type="ARBA" id="ARBA00023002"/>
    </source>
</evidence>
<sequence length="653" mass="71024">MFLVPLTLSLSLLPLGLAANFDWENIRLTSTETSSYPAIRFASQPPPPPISACRTIPGDSSWPSEAEWAKFNDTLGGVLLKPRPLAVVCYTGDQYDSKRCEELKQAWGNTVLHSNDPTSIMSQWASGNTCVPTAFPNSTCTQGGYPVYVVKATTVRHVQLAVNFARNMNIRLVVKTSGHDFNGKSIGGHALSIWTHDLKSLTYHPNYTSPSATYTGRAVALGAGIRAADGYTAMSQYNMTMIVAGGSTVGLTGGYMQGGGHSSYTSFYGLVVDNVFSIQAVLASGEFVTLSKDENSDLFWAFRGGGGSTFGVVTSMVVKVFPVTPLVSSSITFSTLPARGSNSTGLSVETFWKGVQEYLAYCVAICDAGGLGYNFIRHATSGNTTGLTFTTSISLPNKTRTDYQSFIRPLLLNLSALGIPVVLPPVKRFSNHVAQDELYSRSLFMPNSNAPLDAHDTLRPRALGDTVSQTLIASRFFLRSNHASPAALSTMNAAIRALVEDGGYTFHGINHNPNLNVSGHPDNAVNPAWRQAILHAQGYEGGLHWDGKDPVGGRKEWGERWERLQSYMQKWRDVTPNSGSYINEGDAQDPSWKSAFFGRNYGRLLAIKHARDPWGVFWAMGAVAHDEWVIRSTSDEEQGSLVMQDGRLCRVKV</sequence>
<name>A0A6A6XC09_9PLEO</name>
<dbReference type="GO" id="GO:0016491">
    <property type="term" value="F:oxidoreductase activity"/>
    <property type="evidence" value="ECO:0007669"/>
    <property type="project" value="UniProtKB-KW"/>
</dbReference>
<dbReference type="SUPFAM" id="SSF56176">
    <property type="entry name" value="FAD-binding/transporter-associated domain-like"/>
    <property type="match status" value="1"/>
</dbReference>
<keyword evidence="6" id="KW-1185">Reference proteome</keyword>
<dbReference type="EMBL" id="MU001927">
    <property type="protein sequence ID" value="KAF2793445.1"/>
    <property type="molecule type" value="Genomic_DNA"/>
</dbReference>
<dbReference type="PROSITE" id="PS51387">
    <property type="entry name" value="FAD_PCMH"/>
    <property type="match status" value="1"/>
</dbReference>
<dbReference type="InterPro" id="IPR006094">
    <property type="entry name" value="Oxid_FAD_bind_N"/>
</dbReference>
<feature type="signal peptide" evidence="3">
    <location>
        <begin position="1"/>
        <end position="18"/>
    </location>
</feature>
<dbReference type="Pfam" id="PF08031">
    <property type="entry name" value="BBE"/>
    <property type="match status" value="1"/>
</dbReference>
<dbReference type="OrthoDB" id="415825at2759"/>
<evidence type="ECO:0000256" key="3">
    <source>
        <dbReference type="SAM" id="SignalP"/>
    </source>
</evidence>
<dbReference type="GO" id="GO:0071949">
    <property type="term" value="F:FAD binding"/>
    <property type="evidence" value="ECO:0007669"/>
    <property type="project" value="InterPro"/>
</dbReference>
<dbReference type="Proteomes" id="UP000799757">
    <property type="component" value="Unassembled WGS sequence"/>
</dbReference>
<dbReference type="PANTHER" id="PTHR13878:SF91">
    <property type="entry name" value="FAD BINDING DOMAIN PROTEIN (AFU_ORTHOLOGUE AFUA_6G12070)-RELATED"/>
    <property type="match status" value="1"/>
</dbReference>
<protein>
    <submittedName>
        <fullName evidence="5">FAD-binding domain-containing protein</fullName>
    </submittedName>
</protein>
<dbReference type="Pfam" id="PF01565">
    <property type="entry name" value="FAD_binding_4"/>
    <property type="match status" value="1"/>
</dbReference>
<feature type="domain" description="FAD-binding PCMH-type" evidence="4">
    <location>
        <begin position="142"/>
        <end position="323"/>
    </location>
</feature>
<keyword evidence="2" id="KW-0560">Oxidoreductase</keyword>
<keyword evidence="3" id="KW-0732">Signal</keyword>
<dbReference type="InterPro" id="IPR050432">
    <property type="entry name" value="FAD-linked_Oxidoreductases_BP"/>
</dbReference>
<dbReference type="InterPro" id="IPR012951">
    <property type="entry name" value="BBE"/>
</dbReference>
<proteinExistence type="inferred from homology"/>
<evidence type="ECO:0000256" key="1">
    <source>
        <dbReference type="ARBA" id="ARBA00005466"/>
    </source>
</evidence>
<organism evidence="5 6">
    <name type="scientific">Melanomma pulvis-pyrius CBS 109.77</name>
    <dbReference type="NCBI Taxonomy" id="1314802"/>
    <lineage>
        <taxon>Eukaryota</taxon>
        <taxon>Fungi</taxon>
        <taxon>Dikarya</taxon>
        <taxon>Ascomycota</taxon>
        <taxon>Pezizomycotina</taxon>
        <taxon>Dothideomycetes</taxon>
        <taxon>Pleosporomycetidae</taxon>
        <taxon>Pleosporales</taxon>
        <taxon>Melanommataceae</taxon>
        <taxon>Melanomma</taxon>
    </lineage>
</organism>
<dbReference type="InterPro" id="IPR036318">
    <property type="entry name" value="FAD-bd_PCMH-like_sf"/>
</dbReference>
<evidence type="ECO:0000313" key="6">
    <source>
        <dbReference type="Proteomes" id="UP000799757"/>
    </source>
</evidence>